<comment type="caution">
    <text evidence="2">The sequence shown here is derived from an EMBL/GenBank/DDBJ whole genome shotgun (WGS) entry which is preliminary data.</text>
</comment>
<dbReference type="Proteomes" id="UP001626550">
    <property type="component" value="Unassembled WGS sequence"/>
</dbReference>
<dbReference type="AlphaFoldDB" id="A0ABD2PPG2"/>
<evidence type="ECO:0000256" key="1">
    <source>
        <dbReference type="SAM" id="Phobius"/>
    </source>
</evidence>
<reference evidence="2 3" key="1">
    <citation type="submission" date="2024-11" db="EMBL/GenBank/DDBJ databases">
        <title>Adaptive evolution of stress response genes in parasites aligns with host niche diversity.</title>
        <authorList>
            <person name="Hahn C."/>
            <person name="Resl P."/>
        </authorList>
    </citation>
    <scope>NUCLEOTIDE SEQUENCE [LARGE SCALE GENOMIC DNA]</scope>
    <source>
        <strain evidence="2">EGGRZ-B1_66</strain>
        <tissue evidence="2">Body</tissue>
    </source>
</reference>
<dbReference type="EMBL" id="JBJKFK010004241">
    <property type="protein sequence ID" value="KAL3309144.1"/>
    <property type="molecule type" value="Genomic_DNA"/>
</dbReference>
<feature type="non-terminal residue" evidence="2">
    <location>
        <position position="68"/>
    </location>
</feature>
<keyword evidence="2" id="KW-0675">Receptor</keyword>
<keyword evidence="3" id="KW-1185">Reference proteome</keyword>
<evidence type="ECO:0000313" key="2">
    <source>
        <dbReference type="EMBL" id="KAL3309144.1"/>
    </source>
</evidence>
<proteinExistence type="predicted"/>
<keyword evidence="1" id="KW-0812">Transmembrane</keyword>
<protein>
    <submittedName>
        <fullName evidence="2">Short transient receptor putative channel 2</fullName>
    </submittedName>
</protein>
<accession>A0ABD2PPG2</accession>
<keyword evidence="1" id="KW-0472">Membrane</keyword>
<feature type="transmembrane region" description="Helical" evidence="1">
    <location>
        <begin position="21"/>
        <end position="40"/>
    </location>
</feature>
<sequence length="68" mass="8125">MECKQVYSYGLKDYFRSYYNFMDWGALALYLASYTLRILVDHNVRAAHDRFREQLDILSKGNLTTDTY</sequence>
<keyword evidence="1" id="KW-1133">Transmembrane helix</keyword>
<evidence type="ECO:0000313" key="3">
    <source>
        <dbReference type="Proteomes" id="UP001626550"/>
    </source>
</evidence>
<name>A0ABD2PPG2_9PLAT</name>
<gene>
    <name evidence="2" type="primary">TRPC2_3</name>
    <name evidence="2" type="ORF">Ciccas_012311</name>
</gene>
<organism evidence="2 3">
    <name type="scientific">Cichlidogyrus casuarinus</name>
    <dbReference type="NCBI Taxonomy" id="1844966"/>
    <lineage>
        <taxon>Eukaryota</taxon>
        <taxon>Metazoa</taxon>
        <taxon>Spiralia</taxon>
        <taxon>Lophotrochozoa</taxon>
        <taxon>Platyhelminthes</taxon>
        <taxon>Monogenea</taxon>
        <taxon>Monopisthocotylea</taxon>
        <taxon>Dactylogyridea</taxon>
        <taxon>Ancyrocephalidae</taxon>
        <taxon>Cichlidogyrus</taxon>
    </lineage>
</organism>